<accession>A0A3N4K7J6</accession>
<dbReference type="PROSITE" id="PS50011">
    <property type="entry name" value="PROTEIN_KINASE_DOM"/>
    <property type="match status" value="1"/>
</dbReference>
<dbReference type="PROSITE" id="PS00108">
    <property type="entry name" value="PROTEIN_KINASE_ST"/>
    <property type="match status" value="1"/>
</dbReference>
<feature type="binding site" evidence="3">
    <location>
        <position position="163"/>
    </location>
    <ligand>
        <name>ATP</name>
        <dbReference type="ChEBI" id="CHEBI:30616"/>
    </ligand>
</feature>
<dbReference type="EMBL" id="ML119301">
    <property type="protein sequence ID" value="RPB06517.1"/>
    <property type="molecule type" value="Genomic_DNA"/>
</dbReference>
<keyword evidence="2 3" id="KW-0067">ATP-binding</keyword>
<feature type="domain" description="Protein kinase" evidence="5">
    <location>
        <begin position="134"/>
        <end position="398"/>
    </location>
</feature>
<evidence type="ECO:0000313" key="6">
    <source>
        <dbReference type="EMBL" id="RPB06517.1"/>
    </source>
</evidence>
<reference evidence="6 7" key="1">
    <citation type="journal article" date="2018" name="Nat. Ecol. Evol.">
        <title>Pezizomycetes genomes reveal the molecular basis of ectomycorrhizal truffle lifestyle.</title>
        <authorList>
            <person name="Murat C."/>
            <person name="Payen T."/>
            <person name="Noel B."/>
            <person name="Kuo A."/>
            <person name="Morin E."/>
            <person name="Chen J."/>
            <person name="Kohler A."/>
            <person name="Krizsan K."/>
            <person name="Balestrini R."/>
            <person name="Da Silva C."/>
            <person name="Montanini B."/>
            <person name="Hainaut M."/>
            <person name="Levati E."/>
            <person name="Barry K.W."/>
            <person name="Belfiori B."/>
            <person name="Cichocki N."/>
            <person name="Clum A."/>
            <person name="Dockter R.B."/>
            <person name="Fauchery L."/>
            <person name="Guy J."/>
            <person name="Iotti M."/>
            <person name="Le Tacon F."/>
            <person name="Lindquist E.A."/>
            <person name="Lipzen A."/>
            <person name="Malagnac F."/>
            <person name="Mello A."/>
            <person name="Molinier V."/>
            <person name="Miyauchi S."/>
            <person name="Poulain J."/>
            <person name="Riccioni C."/>
            <person name="Rubini A."/>
            <person name="Sitrit Y."/>
            <person name="Splivallo R."/>
            <person name="Traeger S."/>
            <person name="Wang M."/>
            <person name="Zifcakova L."/>
            <person name="Wipf D."/>
            <person name="Zambonelli A."/>
            <person name="Paolocci F."/>
            <person name="Nowrousian M."/>
            <person name="Ottonello S."/>
            <person name="Baldrian P."/>
            <person name="Spatafora J.W."/>
            <person name="Henrissat B."/>
            <person name="Nagy L.G."/>
            <person name="Aury J.M."/>
            <person name="Wincker P."/>
            <person name="Grigoriev I.V."/>
            <person name="Bonfante P."/>
            <person name="Martin F.M."/>
        </authorList>
    </citation>
    <scope>NUCLEOTIDE SEQUENCE [LARGE SCALE GENOMIC DNA]</scope>
    <source>
        <strain evidence="6 7">CCBAS932</strain>
    </source>
</reference>
<evidence type="ECO:0000256" key="2">
    <source>
        <dbReference type="ARBA" id="ARBA00022840"/>
    </source>
</evidence>
<keyword evidence="4" id="KW-0723">Serine/threonine-protein kinase</keyword>
<dbReference type="STRING" id="1392247.A0A3N4K7J6"/>
<dbReference type="InterPro" id="IPR017441">
    <property type="entry name" value="Protein_kinase_ATP_BS"/>
</dbReference>
<comment type="similarity">
    <text evidence="4">Belongs to the protein kinase superfamily.</text>
</comment>
<evidence type="ECO:0000256" key="1">
    <source>
        <dbReference type="ARBA" id="ARBA00022741"/>
    </source>
</evidence>
<evidence type="ECO:0000313" key="7">
    <source>
        <dbReference type="Proteomes" id="UP000277580"/>
    </source>
</evidence>
<dbReference type="InterPro" id="IPR011009">
    <property type="entry name" value="Kinase-like_dom_sf"/>
</dbReference>
<dbReference type="PANTHER" id="PTHR44167:SF29">
    <property type="entry name" value="SERINE_THREONINE PROTEIN KINASE-43"/>
    <property type="match status" value="1"/>
</dbReference>
<dbReference type="Pfam" id="PF00069">
    <property type="entry name" value="Pkinase"/>
    <property type="match status" value="1"/>
</dbReference>
<name>A0A3N4K7J6_9PEZI</name>
<feature type="non-terminal residue" evidence="6">
    <location>
        <position position="1"/>
    </location>
</feature>
<gene>
    <name evidence="6" type="ORF">P167DRAFT_530915</name>
</gene>
<dbReference type="Gene3D" id="1.10.510.10">
    <property type="entry name" value="Transferase(Phosphotransferase) domain 1"/>
    <property type="match status" value="1"/>
</dbReference>
<dbReference type="SUPFAM" id="SSF56112">
    <property type="entry name" value="Protein kinase-like (PK-like)"/>
    <property type="match status" value="1"/>
</dbReference>
<dbReference type="InterPro" id="IPR008271">
    <property type="entry name" value="Ser/Thr_kinase_AS"/>
</dbReference>
<dbReference type="GO" id="GO:0005737">
    <property type="term" value="C:cytoplasm"/>
    <property type="evidence" value="ECO:0007669"/>
    <property type="project" value="TreeGrafter"/>
</dbReference>
<dbReference type="InParanoid" id="A0A3N4K7J6"/>
<sequence length="454" mass="50129">MMSLTALTTIRRDAEGVYSRVRRELSHMHRHEQKSVLEYMQRLKWYEALQNIATQLQEQRNSLKLILVLIPRPQVAPEGSGGNTEERISSPDMAAFSSEAKRHHLETIISPDGKSVVHTLTNSYPNLTTATAEWEDSRPVGSGANGTLVMLQSGPSRNLRAVKRVVGHAAICAKEINVLSTVSDSQDLFVQFLGWYSNREFTYIVMEFAECGDLSTFIKSQGGSPVLEGTSREITRQILNGIKVLHGRQICHRDLKPQNILVVTLDPIHVKITDFGVSKRMVNTQLRTRVGTVGYTAPEVLGILPVPTHDNSYGSSVDLWAMGCIIYDDMLSGVLAQISTEVDMPSLYSFCLGGDTHILEVLRQSGVSVDAVGVVEALLRRDPSSRLSASKALELPWFANPGQSRERHAFESPVRTPGRVIVDQIRPVVLRRSLPIIRSNGIASNSTTTGRGNP</sequence>
<proteinExistence type="inferred from homology"/>
<dbReference type="OrthoDB" id="74764at2759"/>
<evidence type="ECO:0000256" key="4">
    <source>
        <dbReference type="RuleBase" id="RU000304"/>
    </source>
</evidence>
<evidence type="ECO:0000256" key="3">
    <source>
        <dbReference type="PROSITE-ProRule" id="PRU10141"/>
    </source>
</evidence>
<keyword evidence="6" id="KW-0418">Kinase</keyword>
<dbReference type="GO" id="GO:0004674">
    <property type="term" value="F:protein serine/threonine kinase activity"/>
    <property type="evidence" value="ECO:0007669"/>
    <property type="project" value="UniProtKB-KW"/>
</dbReference>
<organism evidence="6 7">
    <name type="scientific">Morchella conica CCBAS932</name>
    <dbReference type="NCBI Taxonomy" id="1392247"/>
    <lineage>
        <taxon>Eukaryota</taxon>
        <taxon>Fungi</taxon>
        <taxon>Dikarya</taxon>
        <taxon>Ascomycota</taxon>
        <taxon>Pezizomycotina</taxon>
        <taxon>Pezizomycetes</taxon>
        <taxon>Pezizales</taxon>
        <taxon>Morchellaceae</taxon>
        <taxon>Morchella</taxon>
    </lineage>
</organism>
<dbReference type="SMART" id="SM00220">
    <property type="entry name" value="S_TKc"/>
    <property type="match status" value="1"/>
</dbReference>
<dbReference type="AlphaFoldDB" id="A0A3N4K7J6"/>
<evidence type="ECO:0000259" key="5">
    <source>
        <dbReference type="PROSITE" id="PS50011"/>
    </source>
</evidence>
<dbReference type="PROSITE" id="PS00107">
    <property type="entry name" value="PROTEIN_KINASE_ATP"/>
    <property type="match status" value="1"/>
</dbReference>
<keyword evidence="1 3" id="KW-0547">Nucleotide-binding</keyword>
<dbReference type="InterPro" id="IPR000719">
    <property type="entry name" value="Prot_kinase_dom"/>
</dbReference>
<dbReference type="GO" id="GO:0005634">
    <property type="term" value="C:nucleus"/>
    <property type="evidence" value="ECO:0007669"/>
    <property type="project" value="TreeGrafter"/>
</dbReference>
<keyword evidence="7" id="KW-1185">Reference proteome</keyword>
<dbReference type="Proteomes" id="UP000277580">
    <property type="component" value="Unassembled WGS sequence"/>
</dbReference>
<dbReference type="GO" id="GO:0051598">
    <property type="term" value="P:meiotic recombination checkpoint signaling"/>
    <property type="evidence" value="ECO:0007669"/>
    <property type="project" value="TreeGrafter"/>
</dbReference>
<dbReference type="GO" id="GO:0005524">
    <property type="term" value="F:ATP binding"/>
    <property type="evidence" value="ECO:0007669"/>
    <property type="project" value="UniProtKB-UniRule"/>
</dbReference>
<protein>
    <submittedName>
        <fullName evidence="6">Kinase-like protein</fullName>
    </submittedName>
</protein>
<dbReference type="PANTHER" id="PTHR44167">
    <property type="entry name" value="OVARIAN-SPECIFIC SERINE/THREONINE-PROTEIN KINASE LOK-RELATED"/>
    <property type="match status" value="1"/>
</dbReference>
<keyword evidence="6" id="KW-0808">Transferase</keyword>